<dbReference type="Proteomes" id="UP000734823">
    <property type="component" value="Unassembled WGS sequence"/>
</dbReference>
<dbReference type="RefSeq" id="WP_187220275.1">
    <property type="nucleotide sequence ID" value="NZ_JABVED010000005.1"/>
</dbReference>
<gene>
    <name evidence="1" type="ORF">GPZ80_11365</name>
</gene>
<name>A0ABR7L5V8_9PSEU</name>
<dbReference type="EMBL" id="JABVED010000005">
    <property type="protein sequence ID" value="MBC6447771.1"/>
    <property type="molecule type" value="Genomic_DNA"/>
</dbReference>
<evidence type="ECO:0000313" key="1">
    <source>
        <dbReference type="EMBL" id="MBC6447771.1"/>
    </source>
</evidence>
<reference evidence="1 2" key="1">
    <citation type="submission" date="2020-06" db="EMBL/GenBank/DDBJ databases">
        <title>Actinokineospora xiongansis sp. nov., isolated from soil of Baiyangdian.</title>
        <authorList>
            <person name="Zhang X."/>
        </authorList>
    </citation>
    <scope>NUCLEOTIDE SEQUENCE [LARGE SCALE GENOMIC DNA]</scope>
    <source>
        <strain evidence="1 2">HBU206404</strain>
    </source>
</reference>
<protein>
    <submittedName>
        <fullName evidence="1">Uncharacterized protein</fullName>
    </submittedName>
</protein>
<proteinExistence type="predicted"/>
<sequence>MTPHREAADGRVEQVRDDAAGRFRLAGEFYAAPGRRGFARGELSFLRWEFERGVLSSVRGSPWWRAVNERLLRDKIEADLAGGGEVSSRAVELWTEFVRRPTPVTWYRAHNASIVAGYLEHEELAHDETPLERFMINVTLVRALYAHALVAEPRLAAGRLGRAARHLGDPRYGTVGLFLSLRRVFPQHYPVAGGSLTRLVAEEGSLPRLLDFGVIIPRLEQLYDFAAKSLDEPRITELITDGIPSYGKAPVERSAWTVARPSRTLRLVRLATKPVGHSR</sequence>
<organism evidence="1 2">
    <name type="scientific">Actinokineospora xionganensis</name>
    <dbReference type="NCBI Taxonomy" id="2684470"/>
    <lineage>
        <taxon>Bacteria</taxon>
        <taxon>Bacillati</taxon>
        <taxon>Actinomycetota</taxon>
        <taxon>Actinomycetes</taxon>
        <taxon>Pseudonocardiales</taxon>
        <taxon>Pseudonocardiaceae</taxon>
        <taxon>Actinokineospora</taxon>
    </lineage>
</organism>
<comment type="caution">
    <text evidence="1">The sequence shown here is derived from an EMBL/GenBank/DDBJ whole genome shotgun (WGS) entry which is preliminary data.</text>
</comment>
<accession>A0ABR7L5V8</accession>
<evidence type="ECO:0000313" key="2">
    <source>
        <dbReference type="Proteomes" id="UP000734823"/>
    </source>
</evidence>
<keyword evidence="2" id="KW-1185">Reference proteome</keyword>